<proteinExistence type="predicted"/>
<evidence type="ECO:0000313" key="2">
    <source>
        <dbReference type="Proteomes" id="UP000198844"/>
    </source>
</evidence>
<dbReference type="EMBL" id="FPBH01000001">
    <property type="protein sequence ID" value="SFT49365.1"/>
    <property type="molecule type" value="Genomic_DNA"/>
</dbReference>
<accession>A0A1I6YFQ3</accession>
<organism evidence="1 2">
    <name type="scientific">Paraburkholderia aspalathi</name>
    <dbReference type="NCBI Taxonomy" id="1324617"/>
    <lineage>
        <taxon>Bacteria</taxon>
        <taxon>Pseudomonadati</taxon>
        <taxon>Pseudomonadota</taxon>
        <taxon>Betaproteobacteria</taxon>
        <taxon>Burkholderiales</taxon>
        <taxon>Burkholderiaceae</taxon>
        <taxon>Paraburkholderia</taxon>
    </lineage>
</organism>
<evidence type="ECO:0000313" key="1">
    <source>
        <dbReference type="EMBL" id="SFT49365.1"/>
    </source>
</evidence>
<sequence>MNAGWPARADVAIARRKGSGLVDGVTLATNGVSANSTYARSLARWGIQAEALNRSESNPPGLPKF</sequence>
<name>A0A1I6YFQ3_9BURK</name>
<dbReference type="Proteomes" id="UP000198844">
    <property type="component" value="Unassembled WGS sequence"/>
</dbReference>
<gene>
    <name evidence="1" type="ORF">SAMN05192563_1001478</name>
</gene>
<protein>
    <submittedName>
        <fullName evidence="1">Polar amino acid transport system substrate-binding protein</fullName>
    </submittedName>
</protein>
<dbReference type="AlphaFoldDB" id="A0A1I6YFQ3"/>
<reference evidence="1 2" key="1">
    <citation type="submission" date="2016-10" db="EMBL/GenBank/DDBJ databases">
        <authorList>
            <person name="de Groot N.N."/>
        </authorList>
    </citation>
    <scope>NUCLEOTIDE SEQUENCE [LARGE SCALE GENOMIC DNA]</scope>
    <source>
        <strain evidence="1 2">LMG 27731</strain>
    </source>
</reference>